<dbReference type="InterPro" id="IPR008974">
    <property type="entry name" value="TRAF-like"/>
</dbReference>
<evidence type="ECO:0000259" key="4">
    <source>
        <dbReference type="PROSITE" id="PS50097"/>
    </source>
</evidence>
<keyword evidence="6" id="KW-1185">Reference proteome</keyword>
<dbReference type="Pfam" id="PF24570">
    <property type="entry name" value="BACK_BPM_SPOP"/>
    <property type="match status" value="1"/>
</dbReference>
<dbReference type="Gene3D" id="3.30.710.10">
    <property type="entry name" value="Potassium Channel Kv1.1, Chain A"/>
    <property type="match status" value="1"/>
</dbReference>
<dbReference type="Gene3D" id="1.25.40.420">
    <property type="match status" value="1"/>
</dbReference>
<dbReference type="CDD" id="cd00121">
    <property type="entry name" value="MATH"/>
    <property type="match status" value="1"/>
</dbReference>
<dbReference type="PANTHER" id="PTHR26379:SF180">
    <property type="entry name" value="TRAF TRANSCRIPTION FACTOR"/>
    <property type="match status" value="1"/>
</dbReference>
<name>A0AAD8VXT6_LOLMU</name>
<dbReference type="InterPro" id="IPR045005">
    <property type="entry name" value="BPM1-6"/>
</dbReference>
<dbReference type="Gene3D" id="2.60.210.10">
    <property type="entry name" value="Apoptosis, Tumor Necrosis Factor Receptor Associated Protein 2, Chain A"/>
    <property type="match status" value="1"/>
</dbReference>
<evidence type="ECO:0000256" key="1">
    <source>
        <dbReference type="ARBA" id="ARBA00002668"/>
    </source>
</evidence>
<dbReference type="SUPFAM" id="SSF49599">
    <property type="entry name" value="TRAF domain-like"/>
    <property type="match status" value="1"/>
</dbReference>
<dbReference type="GO" id="GO:0071472">
    <property type="term" value="P:cellular response to salt stress"/>
    <property type="evidence" value="ECO:0007669"/>
    <property type="project" value="UniProtKB-ARBA"/>
</dbReference>
<accession>A0AAD8VXT6</accession>
<organism evidence="5 6">
    <name type="scientific">Lolium multiflorum</name>
    <name type="common">Italian ryegrass</name>
    <name type="synonym">Lolium perenne subsp. multiflorum</name>
    <dbReference type="NCBI Taxonomy" id="4521"/>
    <lineage>
        <taxon>Eukaryota</taxon>
        <taxon>Viridiplantae</taxon>
        <taxon>Streptophyta</taxon>
        <taxon>Embryophyta</taxon>
        <taxon>Tracheophyta</taxon>
        <taxon>Spermatophyta</taxon>
        <taxon>Magnoliopsida</taxon>
        <taxon>Liliopsida</taxon>
        <taxon>Poales</taxon>
        <taxon>Poaceae</taxon>
        <taxon>BOP clade</taxon>
        <taxon>Pooideae</taxon>
        <taxon>Poodae</taxon>
        <taxon>Poeae</taxon>
        <taxon>Poeae Chloroplast Group 2 (Poeae type)</taxon>
        <taxon>Loliodinae</taxon>
        <taxon>Loliinae</taxon>
        <taxon>Lolium</taxon>
    </lineage>
</organism>
<comment type="function">
    <text evidence="1">May act as a substrate-specific adapter of an E3 ubiquitin-protein ligase complex (CUL3-RBX1-BTB) which mediates the ubiquitination and subsequent proteasomal degradation of target proteins.</text>
</comment>
<dbReference type="Pfam" id="PF22486">
    <property type="entry name" value="MATH_2"/>
    <property type="match status" value="1"/>
</dbReference>
<dbReference type="InterPro" id="IPR056423">
    <property type="entry name" value="BACK_BPM_SPOP"/>
</dbReference>
<dbReference type="CDD" id="cd18280">
    <property type="entry name" value="BTB_POZ_BPM_plant"/>
    <property type="match status" value="1"/>
</dbReference>
<dbReference type="PROSITE" id="PS50097">
    <property type="entry name" value="BTB"/>
    <property type="match status" value="1"/>
</dbReference>
<comment type="similarity">
    <text evidence="3">Belongs to the Tdpoz family.</text>
</comment>
<gene>
    <name evidence="5" type="ORF">QYE76_001932</name>
</gene>
<evidence type="ECO:0000256" key="3">
    <source>
        <dbReference type="ARBA" id="ARBA00010846"/>
    </source>
</evidence>
<proteinExistence type="inferred from homology"/>
<comment type="caution">
    <text evidence="5">The sequence shown here is derived from an EMBL/GenBank/DDBJ whole genome shotgun (WGS) entry which is preliminary data.</text>
</comment>
<dbReference type="InterPro" id="IPR002083">
    <property type="entry name" value="MATH/TRAF_dom"/>
</dbReference>
<evidence type="ECO:0000256" key="2">
    <source>
        <dbReference type="ARBA" id="ARBA00004906"/>
    </source>
</evidence>
<dbReference type="InterPro" id="IPR011333">
    <property type="entry name" value="SKP1/BTB/POZ_sf"/>
</dbReference>
<sequence length="364" mass="39940">MENSCAASLTDAARLVRLLKIGGYCATKSTRENSCKISSRWRVDGYEWEIRICPDYFHTSGITPWVALELSLLSGSSSRTHVRTILGCRMVDLTGIQKPSEEKRKFGLFSISNPESSMSTLKLIKREDLESSGYLQDDAFTLQCTITVLKELPLQTFPAPKEIAVQAPPPSNLHQQLGELLHSEAGADVTFVVSGESFAAHKLILAARSPVFMAQFYGQMMEKSSQQVDIKDMEAAVFKALLSFVYTDTVPEFEEQHQDKEAVSTTVMAQHLLAAADRYGIGRLKLICEGKLSGGIHVDTVAATLALAELHRCELLKAKCIDFIVRSPTVLDAVLATEGYKNLEASCPSVLTDLLTCATKKSVV</sequence>
<dbReference type="FunFam" id="3.30.710.10:FF:000136">
    <property type="entry name" value="BTB-POZ and math domain 1"/>
    <property type="match status" value="1"/>
</dbReference>
<dbReference type="PANTHER" id="PTHR26379">
    <property type="entry name" value="BTB/POZ AND MATH DOMAIN-CONTAINING PROTEIN 1"/>
    <property type="match status" value="1"/>
</dbReference>
<dbReference type="GO" id="GO:0016567">
    <property type="term" value="P:protein ubiquitination"/>
    <property type="evidence" value="ECO:0007669"/>
    <property type="project" value="InterPro"/>
</dbReference>
<protein>
    <recommendedName>
        <fullName evidence="4">BTB domain-containing protein</fullName>
    </recommendedName>
</protein>
<reference evidence="5" key="1">
    <citation type="submission" date="2023-07" db="EMBL/GenBank/DDBJ databases">
        <title>A chromosome-level genome assembly of Lolium multiflorum.</title>
        <authorList>
            <person name="Chen Y."/>
            <person name="Copetti D."/>
            <person name="Kolliker R."/>
            <person name="Studer B."/>
        </authorList>
    </citation>
    <scope>NUCLEOTIDE SEQUENCE</scope>
    <source>
        <strain evidence="5">02402/16</strain>
        <tissue evidence="5">Leaf</tissue>
    </source>
</reference>
<dbReference type="Proteomes" id="UP001231189">
    <property type="component" value="Unassembled WGS sequence"/>
</dbReference>
<comment type="pathway">
    <text evidence="2">Protein modification; protein ubiquitination.</text>
</comment>
<dbReference type="InterPro" id="IPR000210">
    <property type="entry name" value="BTB/POZ_dom"/>
</dbReference>
<dbReference type="SUPFAM" id="SSF54695">
    <property type="entry name" value="POZ domain"/>
    <property type="match status" value="1"/>
</dbReference>
<feature type="domain" description="BTB" evidence="4">
    <location>
        <begin position="187"/>
        <end position="254"/>
    </location>
</feature>
<evidence type="ECO:0000313" key="6">
    <source>
        <dbReference type="Proteomes" id="UP001231189"/>
    </source>
</evidence>
<dbReference type="EMBL" id="JAUUTY010000005">
    <property type="protein sequence ID" value="KAK1627617.1"/>
    <property type="molecule type" value="Genomic_DNA"/>
</dbReference>
<dbReference type="AlphaFoldDB" id="A0AAD8VXT6"/>
<dbReference type="Pfam" id="PF00651">
    <property type="entry name" value="BTB"/>
    <property type="match status" value="1"/>
</dbReference>
<dbReference type="SMART" id="SM00225">
    <property type="entry name" value="BTB"/>
    <property type="match status" value="1"/>
</dbReference>
<evidence type="ECO:0000313" key="5">
    <source>
        <dbReference type="EMBL" id="KAK1627617.1"/>
    </source>
</evidence>